<dbReference type="PANTHER" id="PTHR37422">
    <property type="entry name" value="TEICHURONIC ACID BIOSYNTHESIS PROTEIN TUAE"/>
    <property type="match status" value="1"/>
</dbReference>
<feature type="transmembrane region" description="Helical" evidence="5">
    <location>
        <begin position="228"/>
        <end position="248"/>
    </location>
</feature>
<feature type="transmembrane region" description="Helical" evidence="5">
    <location>
        <begin position="29"/>
        <end position="45"/>
    </location>
</feature>
<evidence type="ECO:0000256" key="4">
    <source>
        <dbReference type="ARBA" id="ARBA00023136"/>
    </source>
</evidence>
<feature type="transmembrane region" description="Helical" evidence="5">
    <location>
        <begin position="322"/>
        <end position="345"/>
    </location>
</feature>
<evidence type="ECO:0000256" key="1">
    <source>
        <dbReference type="ARBA" id="ARBA00004141"/>
    </source>
</evidence>
<evidence type="ECO:0000256" key="2">
    <source>
        <dbReference type="ARBA" id="ARBA00022692"/>
    </source>
</evidence>
<reference evidence="7 8" key="1">
    <citation type="submission" date="2018-07" db="EMBL/GenBank/DDBJ databases">
        <title>Diversity of Mesorhizobium strains in Brazil.</title>
        <authorList>
            <person name="Helene L.C.F."/>
            <person name="Dall'Agnol R."/>
            <person name="Delamuta J.R.M."/>
            <person name="Hungria M."/>
        </authorList>
    </citation>
    <scope>NUCLEOTIDE SEQUENCE [LARGE SCALE GENOMIC DNA]</scope>
    <source>
        <strain evidence="7 8">CNPSo 3140</strain>
    </source>
</reference>
<keyword evidence="3 5" id="KW-1133">Transmembrane helix</keyword>
<dbReference type="InterPro" id="IPR051533">
    <property type="entry name" value="WaaL-like"/>
</dbReference>
<proteinExistence type="predicted"/>
<dbReference type="RefSeq" id="WP_112126161.1">
    <property type="nucleotide sequence ID" value="NZ_QMBQ01000001.1"/>
</dbReference>
<dbReference type="AlphaFoldDB" id="A0A330H1H0"/>
<sequence length="426" mass="45859">MLQASILLLILSTWFPGAARIGGADGSISFLLALFCALVSVTSYSEIARRLHRTEAALATAVLTTSALIIVFSLLSMTYAEDPIRTGRAVFAQVFGFAAIPAVTAVSVRPKGPEAVERIITAMIIMSVVTSCLVTVGLGGAKFHDRAEGYFKHSNQLGIALSAGLPLVAARLTVSRRHRILLLGCLMAVLLGLVKSGSKTNFVVGVVGLGVFFVLYSIYLIRRKKNSISIIAGIFLAPILFLTCLRTLQHFNPRAYSLLFDQLSGSDTHSMISRQILWSISINLGLAHPFLGVGAGQWIGDIAPHSHNLFIDYFRTLGVPGLALVTIVVLLVTGYLISAVIHTLIGGDASESATKTDVMVLGTSVSVWNYLVANQMSDSFGPSTAPFFWLPLAMLMFYRGMQRQPQAERADNTTRYAGAALPVFQH</sequence>
<protein>
    <recommendedName>
        <fullName evidence="6">O-antigen ligase-related domain-containing protein</fullName>
    </recommendedName>
</protein>
<evidence type="ECO:0000313" key="8">
    <source>
        <dbReference type="Proteomes" id="UP000251956"/>
    </source>
</evidence>
<evidence type="ECO:0000256" key="5">
    <source>
        <dbReference type="SAM" id="Phobius"/>
    </source>
</evidence>
<gene>
    <name evidence="7" type="ORF">DPM35_04985</name>
</gene>
<dbReference type="OrthoDB" id="7845609at2"/>
<dbReference type="EMBL" id="QMBQ01000001">
    <property type="protein sequence ID" value="RAZ80623.1"/>
    <property type="molecule type" value="Genomic_DNA"/>
</dbReference>
<keyword evidence="8" id="KW-1185">Reference proteome</keyword>
<comment type="subcellular location">
    <subcellularLocation>
        <location evidence="1">Membrane</location>
        <topology evidence="1">Multi-pass membrane protein</topology>
    </subcellularLocation>
</comment>
<dbReference type="InterPro" id="IPR007016">
    <property type="entry name" value="O-antigen_ligase-rel_domated"/>
</dbReference>
<evidence type="ECO:0000256" key="3">
    <source>
        <dbReference type="ARBA" id="ARBA00022989"/>
    </source>
</evidence>
<evidence type="ECO:0000313" key="7">
    <source>
        <dbReference type="EMBL" id="RAZ80623.1"/>
    </source>
</evidence>
<feature type="transmembrane region" description="Helical" evidence="5">
    <location>
        <begin position="89"/>
        <end position="108"/>
    </location>
</feature>
<dbReference type="Pfam" id="PF04932">
    <property type="entry name" value="Wzy_C"/>
    <property type="match status" value="1"/>
</dbReference>
<dbReference type="GO" id="GO:0016020">
    <property type="term" value="C:membrane"/>
    <property type="evidence" value="ECO:0007669"/>
    <property type="project" value="UniProtKB-SubCell"/>
</dbReference>
<feature type="domain" description="O-antigen ligase-related" evidence="6">
    <location>
        <begin position="186"/>
        <end position="325"/>
    </location>
</feature>
<feature type="transmembrane region" description="Helical" evidence="5">
    <location>
        <begin position="180"/>
        <end position="196"/>
    </location>
</feature>
<feature type="transmembrane region" description="Helical" evidence="5">
    <location>
        <begin position="379"/>
        <end position="398"/>
    </location>
</feature>
<feature type="transmembrane region" description="Helical" evidence="5">
    <location>
        <begin position="202"/>
        <end position="221"/>
    </location>
</feature>
<feature type="transmembrane region" description="Helical" evidence="5">
    <location>
        <begin position="120"/>
        <end position="141"/>
    </location>
</feature>
<keyword evidence="2 5" id="KW-0812">Transmembrane</keyword>
<accession>A0A330H1H0</accession>
<keyword evidence="4 5" id="KW-0472">Membrane</keyword>
<feature type="transmembrane region" description="Helical" evidence="5">
    <location>
        <begin position="153"/>
        <end position="173"/>
    </location>
</feature>
<dbReference type="PANTHER" id="PTHR37422:SF13">
    <property type="entry name" value="LIPOPOLYSACCHARIDE BIOSYNTHESIS PROTEIN PA4999-RELATED"/>
    <property type="match status" value="1"/>
</dbReference>
<feature type="transmembrane region" description="Helical" evidence="5">
    <location>
        <begin position="57"/>
        <end position="77"/>
    </location>
</feature>
<organism evidence="7 8">
    <name type="scientific">Mesorhizobium atlanticum</name>
    <dbReference type="NCBI Taxonomy" id="2233532"/>
    <lineage>
        <taxon>Bacteria</taxon>
        <taxon>Pseudomonadati</taxon>
        <taxon>Pseudomonadota</taxon>
        <taxon>Alphaproteobacteria</taxon>
        <taxon>Hyphomicrobiales</taxon>
        <taxon>Phyllobacteriaceae</taxon>
        <taxon>Mesorhizobium</taxon>
    </lineage>
</organism>
<name>A0A330H1H0_9HYPH</name>
<dbReference type="Proteomes" id="UP000251956">
    <property type="component" value="Unassembled WGS sequence"/>
</dbReference>
<comment type="caution">
    <text evidence="7">The sequence shown here is derived from an EMBL/GenBank/DDBJ whole genome shotgun (WGS) entry which is preliminary data.</text>
</comment>
<evidence type="ECO:0000259" key="6">
    <source>
        <dbReference type="Pfam" id="PF04932"/>
    </source>
</evidence>